<feature type="chain" id="PRO_5002432732" evidence="1">
    <location>
        <begin position="25"/>
        <end position="50"/>
    </location>
</feature>
<dbReference type="AlphaFoldDB" id="A0A0E9S5Z4"/>
<organism evidence="2">
    <name type="scientific">Anguilla anguilla</name>
    <name type="common">European freshwater eel</name>
    <name type="synonym">Muraena anguilla</name>
    <dbReference type="NCBI Taxonomy" id="7936"/>
    <lineage>
        <taxon>Eukaryota</taxon>
        <taxon>Metazoa</taxon>
        <taxon>Chordata</taxon>
        <taxon>Craniata</taxon>
        <taxon>Vertebrata</taxon>
        <taxon>Euteleostomi</taxon>
        <taxon>Actinopterygii</taxon>
        <taxon>Neopterygii</taxon>
        <taxon>Teleostei</taxon>
        <taxon>Anguilliformes</taxon>
        <taxon>Anguillidae</taxon>
        <taxon>Anguilla</taxon>
    </lineage>
</organism>
<accession>A0A0E9S5Z4</accession>
<proteinExistence type="predicted"/>
<evidence type="ECO:0000256" key="1">
    <source>
        <dbReference type="SAM" id="SignalP"/>
    </source>
</evidence>
<reference evidence="2" key="1">
    <citation type="submission" date="2014-11" db="EMBL/GenBank/DDBJ databases">
        <authorList>
            <person name="Amaro Gonzalez C."/>
        </authorList>
    </citation>
    <scope>NUCLEOTIDE SEQUENCE</scope>
</reference>
<reference evidence="2" key="2">
    <citation type="journal article" date="2015" name="Fish Shellfish Immunol.">
        <title>Early steps in the European eel (Anguilla anguilla)-Vibrio vulnificus interaction in the gills: Role of the RtxA13 toxin.</title>
        <authorList>
            <person name="Callol A."/>
            <person name="Pajuelo D."/>
            <person name="Ebbesson L."/>
            <person name="Teles M."/>
            <person name="MacKenzie S."/>
            <person name="Amaro C."/>
        </authorList>
    </citation>
    <scope>NUCLEOTIDE SEQUENCE</scope>
</reference>
<protein>
    <submittedName>
        <fullName evidence="2">Uncharacterized protein</fullName>
    </submittedName>
</protein>
<keyword evidence="1" id="KW-0732">Signal</keyword>
<name>A0A0E9S5Z4_ANGAN</name>
<feature type="signal peptide" evidence="1">
    <location>
        <begin position="1"/>
        <end position="24"/>
    </location>
</feature>
<dbReference type="EMBL" id="GBXM01072492">
    <property type="protein sequence ID" value="JAH36085.1"/>
    <property type="molecule type" value="Transcribed_RNA"/>
</dbReference>
<evidence type="ECO:0000313" key="2">
    <source>
        <dbReference type="EMBL" id="JAH36085.1"/>
    </source>
</evidence>
<sequence>MPHNSCEGCSLVALLLHVLSWSSSLKLMSCFRHQMAKGQQGQLNAPNLSV</sequence>